<evidence type="ECO:0000256" key="2">
    <source>
        <dbReference type="SAM" id="MobiDB-lite"/>
    </source>
</evidence>
<comment type="similarity">
    <text evidence="1">Belongs to the AB hydrolase superfamily. AB hydrolase 4 family.</text>
</comment>
<feature type="region of interest" description="Disordered" evidence="2">
    <location>
        <begin position="118"/>
        <end position="138"/>
    </location>
</feature>
<dbReference type="GO" id="GO:0008126">
    <property type="term" value="F:acetylesterase activity"/>
    <property type="evidence" value="ECO:0007669"/>
    <property type="project" value="TreeGrafter"/>
</dbReference>
<feature type="domain" description="AB hydrolase-1" evidence="3">
    <location>
        <begin position="158"/>
        <end position="388"/>
    </location>
</feature>
<dbReference type="GeneID" id="26837622"/>
<reference evidence="4 5" key="1">
    <citation type="submission" date="2015-11" db="EMBL/GenBank/DDBJ databases">
        <title>The genome of Debaryomyces fabryi.</title>
        <authorList>
            <person name="Tafer H."/>
            <person name="Lopandic K."/>
        </authorList>
    </citation>
    <scope>NUCLEOTIDE SEQUENCE [LARGE SCALE GENOMIC DNA]</scope>
    <source>
        <strain evidence="4 5">CBS 789</strain>
    </source>
</reference>
<dbReference type="InterPro" id="IPR029058">
    <property type="entry name" value="AB_hydrolase_fold"/>
</dbReference>
<dbReference type="PANTHER" id="PTHR10794">
    <property type="entry name" value="ABHYDROLASE DOMAIN-CONTAINING PROTEIN"/>
    <property type="match status" value="1"/>
</dbReference>
<dbReference type="Pfam" id="PF00561">
    <property type="entry name" value="Abhydrolase_1"/>
    <property type="match status" value="1"/>
</dbReference>
<dbReference type="SUPFAM" id="SSF53474">
    <property type="entry name" value="alpha/beta-Hydrolases"/>
    <property type="match status" value="1"/>
</dbReference>
<dbReference type="RefSeq" id="XP_015469740.1">
    <property type="nucleotide sequence ID" value="XM_015609443.1"/>
</dbReference>
<dbReference type="PANTHER" id="PTHR10794:SF63">
    <property type="entry name" value="ALPHA_BETA HYDROLASE 1, ISOFORM A"/>
    <property type="match status" value="1"/>
</dbReference>
<dbReference type="OrthoDB" id="5954035at2759"/>
<dbReference type="EMBL" id="LMYN01000007">
    <property type="protein sequence ID" value="KSA03638.1"/>
    <property type="molecule type" value="Genomic_DNA"/>
</dbReference>
<feature type="compositionally biased region" description="Basic and acidic residues" evidence="2">
    <location>
        <begin position="118"/>
        <end position="128"/>
    </location>
</feature>
<dbReference type="Proteomes" id="UP000054251">
    <property type="component" value="Unassembled WGS sequence"/>
</dbReference>
<evidence type="ECO:0000259" key="3">
    <source>
        <dbReference type="Pfam" id="PF00561"/>
    </source>
</evidence>
<evidence type="ECO:0000313" key="4">
    <source>
        <dbReference type="EMBL" id="KSA03638.1"/>
    </source>
</evidence>
<proteinExistence type="inferred from homology"/>
<sequence>MVFRFLKSHVDNAYPTTPLKFQGKDSGEATFEDILSRKVPELYKGASFWYNPLLPSGDFQTAYTGVRTFDNVDKVWYKRRILTIDLERKLYEVEGEKLKYDDWEGRSTIAVDYVVPEGKQDPDHEKYRPASQTKDLPPRTEYLNPEHEQELLNDDSRPLVIALHGLSGGSYESYIRAFLSKVTDKPYDFDALVLNSRGCANHTITSPQLFCGLWTNDLRYLINEHIRPNWPNKRIYLIGFSLGGAICANYLGQEADDVYHNIKGGAIMGSPWDFPDSCIQLQSSLLGSHIYSPKMCNNLLDLLNEHYEGHLRSNPLVEAYKKNPKNFKLGKLKDFDDNFTSKLFGFNCADEYYRYASPIQRLLKVRVPLIIVNSIDDPIIGYRTLPFNEVRLNPFTALVTTTTGGHLGWFDYKGNRWYAEPISRLFKELDDNWSFNKANVDENDLPFDSSKFWRYDRIVM</sequence>
<dbReference type="GO" id="GO:0047372">
    <property type="term" value="F:monoacylglycerol lipase activity"/>
    <property type="evidence" value="ECO:0007669"/>
    <property type="project" value="TreeGrafter"/>
</dbReference>
<evidence type="ECO:0000313" key="5">
    <source>
        <dbReference type="Proteomes" id="UP000054251"/>
    </source>
</evidence>
<organism evidence="4 5">
    <name type="scientific">Debaryomyces fabryi</name>
    <dbReference type="NCBI Taxonomy" id="58627"/>
    <lineage>
        <taxon>Eukaryota</taxon>
        <taxon>Fungi</taxon>
        <taxon>Dikarya</taxon>
        <taxon>Ascomycota</taxon>
        <taxon>Saccharomycotina</taxon>
        <taxon>Pichiomycetes</taxon>
        <taxon>Debaryomycetaceae</taxon>
        <taxon>Debaryomyces</taxon>
    </lineage>
</organism>
<dbReference type="InterPro" id="IPR050960">
    <property type="entry name" value="AB_hydrolase_4_sf"/>
</dbReference>
<dbReference type="GO" id="GO:0051792">
    <property type="term" value="P:medium-chain fatty acid biosynthetic process"/>
    <property type="evidence" value="ECO:0007669"/>
    <property type="project" value="TreeGrafter"/>
</dbReference>
<dbReference type="InterPro" id="IPR000952">
    <property type="entry name" value="AB_hydrolase_4_CS"/>
</dbReference>
<comment type="caution">
    <text evidence="4">The sequence shown here is derived from an EMBL/GenBank/DDBJ whole genome shotgun (WGS) entry which is preliminary data.</text>
</comment>
<dbReference type="GO" id="GO:0051793">
    <property type="term" value="P:medium-chain fatty acid catabolic process"/>
    <property type="evidence" value="ECO:0007669"/>
    <property type="project" value="TreeGrafter"/>
</dbReference>
<dbReference type="Gene3D" id="3.40.50.1820">
    <property type="entry name" value="alpha/beta hydrolase"/>
    <property type="match status" value="1"/>
</dbReference>
<protein>
    <recommendedName>
        <fullName evidence="3">AB hydrolase-1 domain-containing protein</fullName>
    </recommendedName>
</protein>
<name>A0A0V1Q5H5_9ASCO</name>
<gene>
    <name evidence="4" type="ORF">AC631_00613</name>
</gene>
<accession>A0A0V1Q5H5</accession>
<dbReference type="InterPro" id="IPR000073">
    <property type="entry name" value="AB_hydrolase_1"/>
</dbReference>
<keyword evidence="5" id="KW-1185">Reference proteome</keyword>
<dbReference type="AlphaFoldDB" id="A0A0V1Q5H5"/>
<evidence type="ECO:0000256" key="1">
    <source>
        <dbReference type="ARBA" id="ARBA00010884"/>
    </source>
</evidence>
<dbReference type="PROSITE" id="PS01133">
    <property type="entry name" value="UPF0017"/>
    <property type="match status" value="1"/>
</dbReference>